<evidence type="ECO:0000256" key="2">
    <source>
        <dbReference type="ARBA" id="ARBA00022679"/>
    </source>
</evidence>
<dbReference type="SUPFAM" id="SSF53756">
    <property type="entry name" value="UDP-Glycosyltransferase/glycogen phosphorylase"/>
    <property type="match status" value="1"/>
</dbReference>
<evidence type="ECO:0000313" key="5">
    <source>
        <dbReference type="Proteomes" id="UP001500582"/>
    </source>
</evidence>
<name>A0ABP8H1T2_9SPHI</name>
<accession>A0ABP8H1T2</accession>
<dbReference type="Gene3D" id="3.40.50.2000">
    <property type="entry name" value="Glycogen Phosphorylase B"/>
    <property type="match status" value="2"/>
</dbReference>
<evidence type="ECO:0000259" key="3">
    <source>
        <dbReference type="Pfam" id="PF00534"/>
    </source>
</evidence>
<dbReference type="PANTHER" id="PTHR12526:SF510">
    <property type="entry name" value="D-INOSITOL 3-PHOSPHATE GLYCOSYLTRANSFERASE"/>
    <property type="match status" value="1"/>
</dbReference>
<dbReference type="CDD" id="cd03801">
    <property type="entry name" value="GT4_PimA-like"/>
    <property type="match status" value="1"/>
</dbReference>
<gene>
    <name evidence="4" type="ORF">GCM10023149_39700</name>
</gene>
<keyword evidence="5" id="KW-1185">Reference proteome</keyword>
<protein>
    <recommendedName>
        <fullName evidence="3">Glycosyl transferase family 1 domain-containing protein</fullName>
    </recommendedName>
</protein>
<sequence>MKKKILISAYALSPVKGSEFAVAWNTVTKLADHHELWVLYGMSDDHMGDTQTMRQYIIDHPLPSVHFIEVRGSWLANTINLLNKVGLGWFFYFAYYLWQKEALKTAREILKRVDIDVVHQLGPIGFREPGFLWELDKPMVWGPIGGMIFTDERLLQGKALLTRLKFRLKNSINTYQLNSGRIRTAFEKADVLFTSTQSGREIVKEKFDRDSYYLPEVGILKQMPFDRNKFKNIADGNVELVWSGSHIERKNLELCLDALAKVKATNWVLNVLGSGPLTEKLKLKSSQLNIADRIKWHGHLKREEAINVMAQSHLHIITSIAEDNTTVIFEAMSFNVPTLALNHCGMRDVICDSCGIRIDIDDRDMMVNNLAVALNGLLTNPQRLEILAKNTGICADSHSWDKRLVRLENMYNEAISLHNERKRVPEILMA</sequence>
<feature type="domain" description="Glycosyl transferase family 1" evidence="3">
    <location>
        <begin position="230"/>
        <end position="374"/>
    </location>
</feature>
<evidence type="ECO:0000256" key="1">
    <source>
        <dbReference type="ARBA" id="ARBA00022676"/>
    </source>
</evidence>
<organism evidence="4 5">
    <name type="scientific">Mucilaginibacter gynuensis</name>
    <dbReference type="NCBI Taxonomy" id="1302236"/>
    <lineage>
        <taxon>Bacteria</taxon>
        <taxon>Pseudomonadati</taxon>
        <taxon>Bacteroidota</taxon>
        <taxon>Sphingobacteriia</taxon>
        <taxon>Sphingobacteriales</taxon>
        <taxon>Sphingobacteriaceae</taxon>
        <taxon>Mucilaginibacter</taxon>
    </lineage>
</organism>
<dbReference type="Pfam" id="PF00534">
    <property type="entry name" value="Glycos_transf_1"/>
    <property type="match status" value="1"/>
</dbReference>
<proteinExistence type="predicted"/>
<dbReference type="Proteomes" id="UP001500582">
    <property type="component" value="Unassembled WGS sequence"/>
</dbReference>
<comment type="caution">
    <text evidence="4">The sequence shown here is derived from an EMBL/GenBank/DDBJ whole genome shotgun (WGS) entry which is preliminary data.</text>
</comment>
<dbReference type="InterPro" id="IPR001296">
    <property type="entry name" value="Glyco_trans_1"/>
</dbReference>
<keyword evidence="1" id="KW-0328">Glycosyltransferase</keyword>
<dbReference type="RefSeq" id="WP_345212918.1">
    <property type="nucleotide sequence ID" value="NZ_BAABFT010000013.1"/>
</dbReference>
<evidence type="ECO:0000313" key="4">
    <source>
        <dbReference type="EMBL" id="GAA4333135.1"/>
    </source>
</evidence>
<reference evidence="5" key="1">
    <citation type="journal article" date="2019" name="Int. J. Syst. Evol. Microbiol.">
        <title>The Global Catalogue of Microorganisms (GCM) 10K type strain sequencing project: providing services to taxonomists for standard genome sequencing and annotation.</title>
        <authorList>
            <consortium name="The Broad Institute Genomics Platform"/>
            <consortium name="The Broad Institute Genome Sequencing Center for Infectious Disease"/>
            <person name="Wu L."/>
            <person name="Ma J."/>
        </authorList>
    </citation>
    <scope>NUCLEOTIDE SEQUENCE [LARGE SCALE GENOMIC DNA]</scope>
    <source>
        <strain evidence="5">JCM 17705</strain>
    </source>
</reference>
<dbReference type="EMBL" id="BAABFT010000013">
    <property type="protein sequence ID" value="GAA4333135.1"/>
    <property type="molecule type" value="Genomic_DNA"/>
</dbReference>
<dbReference type="PANTHER" id="PTHR12526">
    <property type="entry name" value="GLYCOSYLTRANSFERASE"/>
    <property type="match status" value="1"/>
</dbReference>
<keyword evidence="2" id="KW-0808">Transferase</keyword>